<dbReference type="GO" id="GO:0006412">
    <property type="term" value="P:translation"/>
    <property type="evidence" value="ECO:0007669"/>
    <property type="project" value="InterPro"/>
</dbReference>
<reference evidence="6 7" key="1">
    <citation type="submission" date="2017-03" db="EMBL/GenBank/DDBJ databases">
        <title>Sulfur activation and transportation mechanism of thermophilic Archaea Acidianus manzaensis YN-25.</title>
        <authorList>
            <person name="Ma Y."/>
            <person name="Yang Y."/>
            <person name="Xia J."/>
        </authorList>
    </citation>
    <scope>NUCLEOTIDE SEQUENCE [LARGE SCALE GENOMIC DNA]</scope>
    <source>
        <strain evidence="6 7">YN-25</strain>
    </source>
</reference>
<gene>
    <name evidence="6" type="ORF">B6F84_10875</name>
</gene>
<name>A0A1W6K1Q7_9CREN</name>
<dbReference type="SUPFAM" id="SSF54575">
    <property type="entry name" value="Ribosomal protein L31e"/>
    <property type="match status" value="1"/>
</dbReference>
<evidence type="ECO:0000256" key="4">
    <source>
        <dbReference type="ARBA" id="ARBA00035230"/>
    </source>
</evidence>
<sequence>MKEKDNFEMTINLRKIATSGRSRRYAKALNHIKETITRHFNAEKVIIDPILAEAISTNKKDKVVNRIKVIVNKIDEKTYLVKLGIKSE</sequence>
<evidence type="ECO:0000313" key="7">
    <source>
        <dbReference type="Proteomes" id="UP000193404"/>
    </source>
</evidence>
<evidence type="ECO:0000313" key="6">
    <source>
        <dbReference type="EMBL" id="ARM76473.1"/>
    </source>
</evidence>
<dbReference type="AlphaFoldDB" id="A0A1W6K1Q7"/>
<dbReference type="Gene3D" id="3.10.440.10">
    <property type="match status" value="1"/>
</dbReference>
<keyword evidence="3" id="KW-0687">Ribonucleoprotein</keyword>
<protein>
    <recommendedName>
        <fullName evidence="4">Large ribosomal subunit protein eL31</fullName>
    </recommendedName>
    <alternativeName>
        <fullName evidence="5">50S ribosomal protein L31e</fullName>
    </alternativeName>
</protein>
<accession>A0A1W6K1Q7</accession>
<evidence type="ECO:0000256" key="2">
    <source>
        <dbReference type="ARBA" id="ARBA00022980"/>
    </source>
</evidence>
<dbReference type="InterPro" id="IPR023621">
    <property type="entry name" value="Ribosomal_eL31_dom_sf"/>
</dbReference>
<keyword evidence="7" id="KW-1185">Reference proteome</keyword>
<dbReference type="SMART" id="SM01380">
    <property type="entry name" value="Ribosomal_L31e"/>
    <property type="match status" value="1"/>
</dbReference>
<dbReference type="GO" id="GO:0003735">
    <property type="term" value="F:structural constituent of ribosome"/>
    <property type="evidence" value="ECO:0007669"/>
    <property type="project" value="InterPro"/>
</dbReference>
<dbReference type="Pfam" id="PF01198">
    <property type="entry name" value="Ribosomal_L31e"/>
    <property type="match status" value="1"/>
</dbReference>
<evidence type="ECO:0000256" key="1">
    <source>
        <dbReference type="ARBA" id="ARBA00010808"/>
    </source>
</evidence>
<dbReference type="EMBL" id="CP020477">
    <property type="protein sequence ID" value="ARM76473.1"/>
    <property type="molecule type" value="Genomic_DNA"/>
</dbReference>
<dbReference type="RefSeq" id="WP_148692262.1">
    <property type="nucleotide sequence ID" value="NZ_CP020477.1"/>
</dbReference>
<proteinExistence type="inferred from homology"/>
<evidence type="ECO:0000256" key="3">
    <source>
        <dbReference type="ARBA" id="ARBA00023274"/>
    </source>
</evidence>
<dbReference type="InterPro" id="IPR000054">
    <property type="entry name" value="Ribosomal_eL31"/>
</dbReference>
<evidence type="ECO:0000256" key="5">
    <source>
        <dbReference type="ARBA" id="ARBA00035378"/>
    </source>
</evidence>
<keyword evidence="2 6" id="KW-0689">Ribosomal protein</keyword>
<dbReference type="GO" id="GO:1990904">
    <property type="term" value="C:ribonucleoprotein complex"/>
    <property type="evidence" value="ECO:0007669"/>
    <property type="project" value="UniProtKB-KW"/>
</dbReference>
<organism evidence="6 7">
    <name type="scientific">Acidianus manzaensis</name>
    <dbReference type="NCBI Taxonomy" id="282676"/>
    <lineage>
        <taxon>Archaea</taxon>
        <taxon>Thermoproteota</taxon>
        <taxon>Thermoprotei</taxon>
        <taxon>Sulfolobales</taxon>
        <taxon>Sulfolobaceae</taxon>
        <taxon>Acidianus</taxon>
    </lineage>
</organism>
<dbReference type="KEGG" id="aman:B6F84_10875"/>
<dbReference type="GO" id="GO:0005840">
    <property type="term" value="C:ribosome"/>
    <property type="evidence" value="ECO:0007669"/>
    <property type="project" value="UniProtKB-KW"/>
</dbReference>
<dbReference type="STRING" id="282676.B6F84_10875"/>
<dbReference type="Proteomes" id="UP000193404">
    <property type="component" value="Chromosome"/>
</dbReference>
<comment type="similarity">
    <text evidence="1">Belongs to the eukaryotic ribosomal protein eL31 family.</text>
</comment>
<dbReference type="OrthoDB" id="36822at2157"/>
<dbReference type="NCBIfam" id="NF002258">
    <property type="entry name" value="PRK01192.1-1"/>
    <property type="match status" value="1"/>
</dbReference>
<dbReference type="GeneID" id="41591434"/>